<feature type="domain" description="Nudix hydrolase" evidence="6">
    <location>
        <begin position="5"/>
        <end position="141"/>
    </location>
</feature>
<dbReference type="CDD" id="cd02883">
    <property type="entry name" value="NUDIX_Hydrolase"/>
    <property type="match status" value="1"/>
</dbReference>
<evidence type="ECO:0000313" key="8">
    <source>
        <dbReference type="Proteomes" id="UP000294508"/>
    </source>
</evidence>
<comment type="caution">
    <text evidence="7">The sequence shown here is derived from an EMBL/GenBank/DDBJ whole genome shotgun (WGS) entry which is preliminary data.</text>
</comment>
<evidence type="ECO:0000256" key="5">
    <source>
        <dbReference type="RuleBase" id="RU003476"/>
    </source>
</evidence>
<dbReference type="PROSITE" id="PS00893">
    <property type="entry name" value="NUDIX_BOX"/>
    <property type="match status" value="1"/>
</dbReference>
<dbReference type="AlphaFoldDB" id="A0A4V2S069"/>
<evidence type="ECO:0000256" key="2">
    <source>
        <dbReference type="ARBA" id="ARBA00005582"/>
    </source>
</evidence>
<keyword evidence="4" id="KW-0460">Magnesium</keyword>
<evidence type="ECO:0000256" key="4">
    <source>
        <dbReference type="ARBA" id="ARBA00022842"/>
    </source>
</evidence>
<dbReference type="InterPro" id="IPR000086">
    <property type="entry name" value="NUDIX_hydrolase_dom"/>
</dbReference>
<dbReference type="PRINTS" id="PR00502">
    <property type="entry name" value="NUDIXFAMILY"/>
</dbReference>
<dbReference type="GO" id="GO:0016787">
    <property type="term" value="F:hydrolase activity"/>
    <property type="evidence" value="ECO:0007669"/>
    <property type="project" value="UniProtKB-KW"/>
</dbReference>
<comment type="cofactor">
    <cofactor evidence="1">
        <name>Mg(2+)</name>
        <dbReference type="ChEBI" id="CHEBI:18420"/>
    </cofactor>
</comment>
<comment type="similarity">
    <text evidence="2 5">Belongs to the Nudix hydrolase family.</text>
</comment>
<dbReference type="PANTHER" id="PTHR43046">
    <property type="entry name" value="GDP-MANNOSE MANNOSYL HYDROLASE"/>
    <property type="match status" value="1"/>
</dbReference>
<dbReference type="InterPro" id="IPR020084">
    <property type="entry name" value="NUDIX_hydrolase_CS"/>
</dbReference>
<keyword evidence="8" id="KW-1185">Reference proteome</keyword>
<dbReference type="Pfam" id="PF00293">
    <property type="entry name" value="NUDIX"/>
    <property type="match status" value="1"/>
</dbReference>
<organism evidence="7 8">
    <name type="scientific">Kribbella steppae</name>
    <dbReference type="NCBI Taxonomy" id="2512223"/>
    <lineage>
        <taxon>Bacteria</taxon>
        <taxon>Bacillati</taxon>
        <taxon>Actinomycetota</taxon>
        <taxon>Actinomycetes</taxon>
        <taxon>Propionibacteriales</taxon>
        <taxon>Kribbellaceae</taxon>
        <taxon>Kribbella</taxon>
    </lineage>
</organism>
<dbReference type="EMBL" id="SLWN01000005">
    <property type="protein sequence ID" value="TCO30456.1"/>
    <property type="molecule type" value="Genomic_DNA"/>
</dbReference>
<dbReference type="PANTHER" id="PTHR43046:SF12">
    <property type="entry name" value="GDP-MANNOSE MANNOSYL HYDROLASE"/>
    <property type="match status" value="1"/>
</dbReference>
<dbReference type="Proteomes" id="UP000294508">
    <property type="component" value="Unassembled WGS sequence"/>
</dbReference>
<sequence length="167" mass="18672">MSLYARRMQEYAGVIAQYDGKIALIRDHYEAWDQPYWNLPSGGVEPGESPPAGAIRELREETGLHTTNEALRLVWTTTVTRTGETLSQSWNYVAAVTDPTLQIDDPDGTVTDAAWFSPQDAVRLLHQMPYPPIAVPALAYLHTAAHATWTFTLSGTTDWTWLSDPLR</sequence>
<keyword evidence="3 5" id="KW-0378">Hydrolase</keyword>
<evidence type="ECO:0000256" key="3">
    <source>
        <dbReference type="ARBA" id="ARBA00022801"/>
    </source>
</evidence>
<dbReference type="InterPro" id="IPR020476">
    <property type="entry name" value="Nudix_hydrolase"/>
</dbReference>
<protein>
    <submittedName>
        <fullName evidence="7">ADP-ribose pyrophosphatase YjhB (NUDIX family)</fullName>
    </submittedName>
</protein>
<proteinExistence type="inferred from homology"/>
<evidence type="ECO:0000313" key="7">
    <source>
        <dbReference type="EMBL" id="TCO30456.1"/>
    </source>
</evidence>
<dbReference type="SUPFAM" id="SSF55811">
    <property type="entry name" value="Nudix"/>
    <property type="match status" value="1"/>
</dbReference>
<dbReference type="PROSITE" id="PS51462">
    <property type="entry name" value="NUDIX"/>
    <property type="match status" value="1"/>
</dbReference>
<evidence type="ECO:0000259" key="6">
    <source>
        <dbReference type="PROSITE" id="PS51462"/>
    </source>
</evidence>
<dbReference type="Gene3D" id="3.90.79.10">
    <property type="entry name" value="Nucleoside Triphosphate Pyrophosphohydrolase"/>
    <property type="match status" value="1"/>
</dbReference>
<gene>
    <name evidence="7" type="ORF">EV652_105451</name>
</gene>
<evidence type="ECO:0000256" key="1">
    <source>
        <dbReference type="ARBA" id="ARBA00001946"/>
    </source>
</evidence>
<name>A0A4V2S069_9ACTN</name>
<accession>A0A4V2S069</accession>
<reference evidence="7 8" key="1">
    <citation type="journal article" date="2015" name="Stand. Genomic Sci.">
        <title>Genomic Encyclopedia of Bacterial and Archaeal Type Strains, Phase III: the genomes of soil and plant-associated and newly described type strains.</title>
        <authorList>
            <person name="Whitman W.B."/>
            <person name="Woyke T."/>
            <person name="Klenk H.P."/>
            <person name="Zhou Y."/>
            <person name="Lilburn T.G."/>
            <person name="Beck B.J."/>
            <person name="De Vos P."/>
            <person name="Vandamme P."/>
            <person name="Eisen J.A."/>
            <person name="Garrity G."/>
            <person name="Hugenholtz P."/>
            <person name="Kyrpides N.C."/>
        </authorList>
    </citation>
    <scope>NUCLEOTIDE SEQUENCE [LARGE SCALE GENOMIC DNA]</scope>
    <source>
        <strain evidence="7 8">VKM Ac-2572</strain>
    </source>
</reference>
<dbReference type="InterPro" id="IPR015797">
    <property type="entry name" value="NUDIX_hydrolase-like_dom_sf"/>
</dbReference>